<dbReference type="EMBL" id="KY117485">
    <property type="protein sequence ID" value="APU03153.1"/>
    <property type="molecule type" value="Genomic_DNA"/>
</dbReference>
<keyword evidence="2" id="KW-1185">Reference proteome</keyword>
<evidence type="ECO:0000313" key="2">
    <source>
        <dbReference type="Proteomes" id="UP000221958"/>
    </source>
</evidence>
<reference evidence="2" key="1">
    <citation type="submission" date="2016-11" db="EMBL/GenBank/DDBJ databases">
        <authorList>
            <person name="Xavier A.S."/>
            <person name="Silva F.P."/>
            <person name="Vidigal P.M.P."/>
            <person name="Lima T.T.M."/>
            <person name="Souza F.O."/>
            <person name="Alfenas-Zerbini P."/>
        </authorList>
    </citation>
    <scope>NUCLEOTIDE SEQUENCE [LARGE SCALE GENOMIC DNA]</scope>
</reference>
<sequence length="67" mass="7234">MQTSTITARSIDAAHVGNTYPFSAQKKGDKWYAYDATENEYRGEGHTTAADAHAECEVLRIALTAAG</sequence>
<proteinExistence type="predicted"/>
<evidence type="ECO:0000313" key="1">
    <source>
        <dbReference type="EMBL" id="APU03153.1"/>
    </source>
</evidence>
<accession>A0A1L7DSA7</accession>
<dbReference type="Proteomes" id="UP000221958">
    <property type="component" value="Segment"/>
</dbReference>
<gene>
    <name evidence="1" type="ORF">phiAp1_12</name>
</gene>
<organism evidence="1 2">
    <name type="scientific">Ralstonia phage phiAp1</name>
    <dbReference type="NCBI Taxonomy" id="2783867"/>
    <lineage>
        <taxon>Viruses</taxon>
        <taxon>Duplodnaviria</taxon>
        <taxon>Heunggongvirae</taxon>
        <taxon>Uroviricota</taxon>
        <taxon>Caudoviricetes</taxon>
        <taxon>Autographivirales</taxon>
        <taxon>Autoscriptoviridae</taxon>
        <taxon>Ayakvirus</taxon>
        <taxon>Ayakvirus Ap1</taxon>
    </lineage>
</organism>
<name>A0A1L7DSA7_9CAUD</name>
<protein>
    <submittedName>
        <fullName evidence="1">Uncharacterized protein</fullName>
    </submittedName>
</protein>